<protein>
    <submittedName>
        <fullName evidence="1">Uncharacterized protein</fullName>
    </submittedName>
</protein>
<proteinExistence type="predicted"/>
<comment type="caution">
    <text evidence="1">The sequence shown here is derived from an EMBL/GenBank/DDBJ whole genome shotgun (WGS) entry which is preliminary data.</text>
</comment>
<accession>A0A4R6QSD7</accession>
<dbReference type="Proteomes" id="UP000295361">
    <property type="component" value="Unassembled WGS sequence"/>
</dbReference>
<dbReference type="RefSeq" id="WP_133700573.1">
    <property type="nucleotide sequence ID" value="NZ_SNXS01000002.1"/>
</dbReference>
<evidence type="ECO:0000313" key="1">
    <source>
        <dbReference type="EMBL" id="TDP73175.1"/>
    </source>
</evidence>
<reference evidence="1 2" key="1">
    <citation type="submission" date="2019-03" db="EMBL/GenBank/DDBJ databases">
        <title>Genomic Encyclopedia of Type Strains, Phase IV (KMG-IV): sequencing the most valuable type-strain genomes for metagenomic binning, comparative biology and taxonomic classification.</title>
        <authorList>
            <person name="Goeker M."/>
        </authorList>
    </citation>
    <scope>NUCLEOTIDE SEQUENCE [LARGE SCALE GENOMIC DNA]</scope>
    <source>
        <strain evidence="1 2">DSM 16998</strain>
    </source>
</reference>
<dbReference type="OrthoDB" id="9152494at2"/>
<dbReference type="AlphaFoldDB" id="A0A4R6QSD7"/>
<dbReference type="InParanoid" id="A0A4R6QSD7"/>
<name>A0A4R6QSD7_9BURK</name>
<dbReference type="EMBL" id="SNXS01000002">
    <property type="protein sequence ID" value="TDP73175.1"/>
    <property type="molecule type" value="Genomic_DNA"/>
</dbReference>
<sequence>MLDQCYTKTDAGRAEIKARALALSRSTRNLLLVLDGSRTAREWLGLVQGVTEADIAYLLEHGLIGAAGAAAPALAAAVPVASTPAIAVPPSSRSERQLAAFGDPPQLDYQQLYAYLSSQATKQLGLMKGYVFALEVEQCHDLAELQGLALTLVERVEQNKGAEVAGPLRLALGIRA</sequence>
<evidence type="ECO:0000313" key="2">
    <source>
        <dbReference type="Proteomes" id="UP000295361"/>
    </source>
</evidence>
<organism evidence="1 2">
    <name type="scientific">Roseateles toxinivorans</name>
    <dbReference type="NCBI Taxonomy" id="270368"/>
    <lineage>
        <taxon>Bacteria</taxon>
        <taxon>Pseudomonadati</taxon>
        <taxon>Pseudomonadota</taxon>
        <taxon>Betaproteobacteria</taxon>
        <taxon>Burkholderiales</taxon>
        <taxon>Sphaerotilaceae</taxon>
        <taxon>Roseateles</taxon>
    </lineage>
</organism>
<gene>
    <name evidence="1" type="ORF">DES47_102922</name>
</gene>
<keyword evidence="2" id="KW-1185">Reference proteome</keyword>